<comment type="caution">
    <text evidence="1">The sequence shown here is derived from an EMBL/GenBank/DDBJ whole genome shotgun (WGS) entry which is preliminary data.</text>
</comment>
<proteinExistence type="predicted"/>
<organism evidence="1 2">
    <name type="scientific">Racocetra persica</name>
    <dbReference type="NCBI Taxonomy" id="160502"/>
    <lineage>
        <taxon>Eukaryota</taxon>
        <taxon>Fungi</taxon>
        <taxon>Fungi incertae sedis</taxon>
        <taxon>Mucoromycota</taxon>
        <taxon>Glomeromycotina</taxon>
        <taxon>Glomeromycetes</taxon>
        <taxon>Diversisporales</taxon>
        <taxon>Gigasporaceae</taxon>
        <taxon>Racocetra</taxon>
    </lineage>
</organism>
<evidence type="ECO:0000313" key="2">
    <source>
        <dbReference type="Proteomes" id="UP000789920"/>
    </source>
</evidence>
<dbReference type="EMBL" id="CAJVQC010051090">
    <property type="protein sequence ID" value="CAG8789911.1"/>
    <property type="molecule type" value="Genomic_DNA"/>
</dbReference>
<accession>A0ACA9RFQ0</accession>
<name>A0ACA9RFQ0_9GLOM</name>
<keyword evidence="2" id="KW-1185">Reference proteome</keyword>
<dbReference type="Proteomes" id="UP000789920">
    <property type="component" value="Unassembled WGS sequence"/>
</dbReference>
<protein>
    <submittedName>
        <fullName evidence="1">28479_t:CDS:1</fullName>
    </submittedName>
</protein>
<feature type="non-terminal residue" evidence="1">
    <location>
        <position position="424"/>
    </location>
</feature>
<feature type="non-terminal residue" evidence="1">
    <location>
        <position position="1"/>
    </location>
</feature>
<evidence type="ECO:0000313" key="1">
    <source>
        <dbReference type="EMBL" id="CAG8789911.1"/>
    </source>
</evidence>
<gene>
    <name evidence="1" type="ORF">RPERSI_LOCUS18955</name>
</gene>
<sequence length="424" mass="49293">IKSKVQQCENSVNSISKDSSSNASERYIEIEKQINDITEELNELAKRTKYDLNPLFNVRLKACPFYKETFEPIVINLSRLYHIVHQGLGSDQSSSSSNFPSVTASSAVLPSRERFMRQSHKYWIHPDNVMEVKTTILRNLPVLIYKPGTDASVTSIYFDNEAFELYQDKVDRKPGDQLIRLRWFGNKELTNEIFVERKIREQGEEEIKDRFLIKEKYVDGFLKGTYSMDKTIKKMKENPVLRTYYNRMAFQIPRDDRVRISLDTEYYMIREDNFGVKRRQGDAWRRTDIDDADFGKLSQSECTKFPYAILEIKLNLDGEPEPNWVKELIKSGLVEEAPQFSKYVHGVATLFTSQAPSLPYWLPNIDKDILKPSARQSSEEYDEDYDEGTSSALYGINQERARRSGKNIIDIDSQDKRDKGKAVE</sequence>
<reference evidence="1" key="1">
    <citation type="submission" date="2021-06" db="EMBL/GenBank/DDBJ databases">
        <authorList>
            <person name="Kallberg Y."/>
            <person name="Tangrot J."/>
            <person name="Rosling A."/>
        </authorList>
    </citation>
    <scope>NUCLEOTIDE SEQUENCE</scope>
    <source>
        <strain evidence="1">MA461A</strain>
    </source>
</reference>